<evidence type="ECO:0000313" key="1">
    <source>
        <dbReference type="EMBL" id="KAH3750089.1"/>
    </source>
</evidence>
<evidence type="ECO:0000313" key="2">
    <source>
        <dbReference type="Proteomes" id="UP000828390"/>
    </source>
</evidence>
<dbReference type="AlphaFoldDB" id="A0A9D4DIV8"/>
<gene>
    <name evidence="1" type="ORF">DPMN_184605</name>
</gene>
<keyword evidence="2" id="KW-1185">Reference proteome</keyword>
<name>A0A9D4DIV8_DREPO</name>
<sequence length="50" mass="5455">MAAGLVGVRGRAAQSHVEQDSSCDRGHVPARVLPYTEGLVRETRRHLLCV</sequence>
<protein>
    <submittedName>
        <fullName evidence="1">Uncharacterized protein</fullName>
    </submittedName>
</protein>
<proteinExistence type="predicted"/>
<dbReference type="Proteomes" id="UP000828390">
    <property type="component" value="Unassembled WGS sequence"/>
</dbReference>
<dbReference type="EMBL" id="JAIWYP010000010">
    <property type="protein sequence ID" value="KAH3750089.1"/>
    <property type="molecule type" value="Genomic_DNA"/>
</dbReference>
<comment type="caution">
    <text evidence="1">The sequence shown here is derived from an EMBL/GenBank/DDBJ whole genome shotgun (WGS) entry which is preliminary data.</text>
</comment>
<reference evidence="1" key="2">
    <citation type="submission" date="2020-11" db="EMBL/GenBank/DDBJ databases">
        <authorList>
            <person name="McCartney M.A."/>
            <person name="Auch B."/>
            <person name="Kono T."/>
            <person name="Mallez S."/>
            <person name="Becker A."/>
            <person name="Gohl D.M."/>
            <person name="Silverstein K.A.T."/>
            <person name="Koren S."/>
            <person name="Bechman K.B."/>
            <person name="Herman A."/>
            <person name="Abrahante J.E."/>
            <person name="Garbe J."/>
        </authorList>
    </citation>
    <scope>NUCLEOTIDE SEQUENCE</scope>
    <source>
        <strain evidence="1">Duluth1</strain>
        <tissue evidence="1">Whole animal</tissue>
    </source>
</reference>
<accession>A0A9D4DIV8</accession>
<reference evidence="1" key="1">
    <citation type="journal article" date="2019" name="bioRxiv">
        <title>The Genome of the Zebra Mussel, Dreissena polymorpha: A Resource for Invasive Species Research.</title>
        <authorList>
            <person name="McCartney M.A."/>
            <person name="Auch B."/>
            <person name="Kono T."/>
            <person name="Mallez S."/>
            <person name="Zhang Y."/>
            <person name="Obille A."/>
            <person name="Becker A."/>
            <person name="Abrahante J.E."/>
            <person name="Garbe J."/>
            <person name="Badalamenti J.P."/>
            <person name="Herman A."/>
            <person name="Mangelson H."/>
            <person name="Liachko I."/>
            <person name="Sullivan S."/>
            <person name="Sone E.D."/>
            <person name="Koren S."/>
            <person name="Silverstein K.A.T."/>
            <person name="Beckman K.B."/>
            <person name="Gohl D.M."/>
        </authorList>
    </citation>
    <scope>NUCLEOTIDE SEQUENCE</scope>
    <source>
        <strain evidence="1">Duluth1</strain>
        <tissue evidence="1">Whole animal</tissue>
    </source>
</reference>
<organism evidence="1 2">
    <name type="scientific">Dreissena polymorpha</name>
    <name type="common">Zebra mussel</name>
    <name type="synonym">Mytilus polymorpha</name>
    <dbReference type="NCBI Taxonomy" id="45954"/>
    <lineage>
        <taxon>Eukaryota</taxon>
        <taxon>Metazoa</taxon>
        <taxon>Spiralia</taxon>
        <taxon>Lophotrochozoa</taxon>
        <taxon>Mollusca</taxon>
        <taxon>Bivalvia</taxon>
        <taxon>Autobranchia</taxon>
        <taxon>Heteroconchia</taxon>
        <taxon>Euheterodonta</taxon>
        <taxon>Imparidentia</taxon>
        <taxon>Neoheterodontei</taxon>
        <taxon>Myida</taxon>
        <taxon>Dreissenoidea</taxon>
        <taxon>Dreissenidae</taxon>
        <taxon>Dreissena</taxon>
    </lineage>
</organism>